<sequence length="244" mass="27287">MRMFFGSWFVLILLSRGTLGIQDGVDARFELWSFMASLWINGHHECGGTVIDNRIILTAAQCVADIPLKNLSVRVGTVDIYKGGSIIAVTAKIVHEKYRELNNDIALLWLKTSAVSDRVAKAPLTIKEPAEREFPSNAGWGERQLESYDAPRKLQNGVTKIHLRKFCSDELIETIGDNLLCSYYTQNDICPGDYGGPLILGNKLVGIAIQGHGCGYVNLPSIYTNVFHYLKWIDDNSKKIRKNK</sequence>
<dbReference type="AlphaFoldDB" id="A0A6P4EE46"/>
<dbReference type="RefSeq" id="XP_016976390.1">
    <property type="nucleotide sequence ID" value="XM_017120901.1"/>
</dbReference>
<keyword evidence="3" id="KW-0645">Protease</keyword>
<dbReference type="FunFam" id="2.40.10.10:FF:000068">
    <property type="entry name" value="transmembrane protease serine 2"/>
    <property type="match status" value="1"/>
</dbReference>
<dbReference type="Proteomes" id="UP001652680">
    <property type="component" value="Unassembled WGS sequence"/>
</dbReference>
<dbReference type="OrthoDB" id="6380398at2759"/>
<dbReference type="Pfam" id="PF00089">
    <property type="entry name" value="Trypsin"/>
    <property type="match status" value="1"/>
</dbReference>
<dbReference type="PANTHER" id="PTHR24276:SF91">
    <property type="entry name" value="AT26814P-RELATED"/>
    <property type="match status" value="1"/>
</dbReference>
<keyword evidence="7" id="KW-0865">Zymogen</keyword>
<keyword evidence="14" id="KW-1185">Reference proteome</keyword>
<dbReference type="GeneID" id="108042573"/>
<evidence type="ECO:0000256" key="2">
    <source>
        <dbReference type="ARBA" id="ARBA00007664"/>
    </source>
</evidence>
<accession>A0A6P4EE46</accession>
<reference evidence="14" key="1">
    <citation type="journal article" date="2021" name="Elife">
        <title>Highly contiguous assemblies of 101 drosophilid genomes.</title>
        <authorList>
            <person name="Kim B.Y."/>
            <person name="Wang J.R."/>
            <person name="Miller D.E."/>
            <person name="Barmina O."/>
            <person name="Delaney E."/>
            <person name="Thompson A."/>
            <person name="Comeault A.A."/>
            <person name="Peede D."/>
            <person name="D'Agostino E.R."/>
            <person name="Pelaez J."/>
            <person name="Aguilar J.M."/>
            <person name="Haji D."/>
            <person name="Matsunaga T."/>
            <person name="Armstrong E.E."/>
            <person name="Zych M."/>
            <person name="Ogawa Y."/>
            <person name="Stamenkovic-Radak M."/>
            <person name="Jelic M."/>
            <person name="Veselinovic M.S."/>
            <person name="Tanaskovic M."/>
            <person name="Eric P."/>
            <person name="Gao J.J."/>
            <person name="Katoh T.K."/>
            <person name="Toda M.J."/>
            <person name="Watabe H."/>
            <person name="Watada M."/>
            <person name="Davis J.S."/>
            <person name="Moyle L.C."/>
            <person name="Manoli G."/>
            <person name="Bertolini E."/>
            <person name="Kostal V."/>
            <person name="Hawley R.S."/>
            <person name="Takahashi A."/>
            <person name="Jones C.D."/>
            <person name="Price D.K."/>
            <person name="Whiteman N."/>
            <person name="Kopp A."/>
            <person name="Matute D.R."/>
            <person name="Petrov D.A."/>
        </authorList>
    </citation>
    <scope>NUCLEOTIDE SEQUENCE [LARGE SCALE GENOMIC DNA]</scope>
</reference>
<evidence type="ECO:0000256" key="7">
    <source>
        <dbReference type="ARBA" id="ARBA00023145"/>
    </source>
</evidence>
<keyword evidence="6" id="KW-0720">Serine protease</keyword>
<evidence type="ECO:0000256" key="4">
    <source>
        <dbReference type="ARBA" id="ARBA00022729"/>
    </source>
</evidence>
<feature type="chain" id="PRO_5028371455" description="trypsin" evidence="11">
    <location>
        <begin position="21"/>
        <end position="244"/>
    </location>
</feature>
<evidence type="ECO:0000313" key="14">
    <source>
        <dbReference type="Proteomes" id="UP001652680"/>
    </source>
</evidence>
<dbReference type="GO" id="GO:0006508">
    <property type="term" value="P:proteolysis"/>
    <property type="evidence" value="ECO:0007669"/>
    <property type="project" value="UniProtKB-KW"/>
</dbReference>
<comment type="catalytic activity">
    <reaction evidence="9">
        <text>Preferential cleavage: Arg-|-Xaa, Lys-|-Xaa.</text>
        <dbReference type="EC" id="3.4.21.4"/>
    </reaction>
</comment>
<reference evidence="13" key="3">
    <citation type="submission" date="2025-05" db="UniProtKB">
        <authorList>
            <consortium name="EnsemblMetazoa"/>
        </authorList>
    </citation>
    <scope>IDENTIFICATION</scope>
</reference>
<evidence type="ECO:0000256" key="6">
    <source>
        <dbReference type="ARBA" id="ARBA00022825"/>
    </source>
</evidence>
<dbReference type="EC" id="3.4.21.4" evidence="10"/>
<dbReference type="Gene3D" id="2.40.10.10">
    <property type="entry name" value="Trypsin-like serine proteases"/>
    <property type="match status" value="1"/>
</dbReference>
<proteinExistence type="inferred from homology"/>
<evidence type="ECO:0000256" key="8">
    <source>
        <dbReference type="ARBA" id="ARBA00023157"/>
    </source>
</evidence>
<dbReference type="SMART" id="SM00020">
    <property type="entry name" value="Tryp_SPc"/>
    <property type="match status" value="1"/>
</dbReference>
<evidence type="ECO:0000256" key="9">
    <source>
        <dbReference type="ARBA" id="ARBA00036320"/>
    </source>
</evidence>
<name>A0A6P4EE46_DRORH</name>
<feature type="domain" description="Peptidase S1" evidence="12">
    <location>
        <begin position="21"/>
        <end position="238"/>
    </location>
</feature>
<dbReference type="InterPro" id="IPR001254">
    <property type="entry name" value="Trypsin_dom"/>
</dbReference>
<evidence type="ECO:0000256" key="5">
    <source>
        <dbReference type="ARBA" id="ARBA00022801"/>
    </source>
</evidence>
<comment type="similarity">
    <text evidence="2">Belongs to the peptidase S1 family.</text>
</comment>
<dbReference type="CDD" id="cd00190">
    <property type="entry name" value="Tryp_SPc"/>
    <property type="match status" value="1"/>
</dbReference>
<dbReference type="GO" id="GO:0004252">
    <property type="term" value="F:serine-type endopeptidase activity"/>
    <property type="evidence" value="ECO:0007669"/>
    <property type="project" value="UniProtKB-EC"/>
</dbReference>
<dbReference type="GO" id="GO:0005576">
    <property type="term" value="C:extracellular region"/>
    <property type="evidence" value="ECO:0007669"/>
    <property type="project" value="UniProtKB-SubCell"/>
</dbReference>
<comment type="subcellular location">
    <subcellularLocation>
        <location evidence="1">Secreted</location>
        <location evidence="1">Extracellular space</location>
    </subcellularLocation>
</comment>
<evidence type="ECO:0000256" key="11">
    <source>
        <dbReference type="SAM" id="SignalP"/>
    </source>
</evidence>
<keyword evidence="8" id="KW-1015">Disulfide bond</keyword>
<dbReference type="InterPro" id="IPR001314">
    <property type="entry name" value="Peptidase_S1A"/>
</dbReference>
<dbReference type="InterPro" id="IPR043504">
    <property type="entry name" value="Peptidase_S1_PA_chymotrypsin"/>
</dbReference>
<feature type="signal peptide" evidence="11">
    <location>
        <begin position="1"/>
        <end position="20"/>
    </location>
</feature>
<reference evidence="15" key="2">
    <citation type="submission" date="2025-04" db="UniProtKB">
        <authorList>
            <consortium name="RefSeq"/>
        </authorList>
    </citation>
    <scope>IDENTIFICATION</scope>
</reference>
<dbReference type="PRINTS" id="PR00722">
    <property type="entry name" value="CHYMOTRYPSIN"/>
</dbReference>
<dbReference type="SUPFAM" id="SSF50494">
    <property type="entry name" value="Trypsin-like serine proteases"/>
    <property type="match status" value="1"/>
</dbReference>
<keyword evidence="4 11" id="KW-0732">Signal</keyword>
<dbReference type="InterPro" id="IPR009003">
    <property type="entry name" value="Peptidase_S1_PA"/>
</dbReference>
<dbReference type="EnsemblMetazoa" id="XM_017120901.2">
    <property type="protein sequence ID" value="XP_016976390.1"/>
    <property type="gene ID" value="LOC108042573"/>
</dbReference>
<dbReference type="PROSITE" id="PS50240">
    <property type="entry name" value="TRYPSIN_DOM"/>
    <property type="match status" value="1"/>
</dbReference>
<dbReference type="PANTHER" id="PTHR24276">
    <property type="entry name" value="POLYSERASE-RELATED"/>
    <property type="match status" value="1"/>
</dbReference>
<protein>
    <recommendedName>
        <fullName evidence="10">trypsin</fullName>
        <ecNumber evidence="10">3.4.21.4</ecNumber>
    </recommendedName>
</protein>
<evidence type="ECO:0000259" key="12">
    <source>
        <dbReference type="PROSITE" id="PS50240"/>
    </source>
</evidence>
<evidence type="ECO:0000256" key="10">
    <source>
        <dbReference type="ARBA" id="ARBA00038868"/>
    </source>
</evidence>
<dbReference type="InterPro" id="IPR050430">
    <property type="entry name" value="Peptidase_S1"/>
</dbReference>
<gene>
    <name evidence="15" type="primary">LOC108042573</name>
    <name evidence="13" type="synonym">108042573</name>
</gene>
<evidence type="ECO:0000256" key="3">
    <source>
        <dbReference type="ARBA" id="ARBA00022670"/>
    </source>
</evidence>
<organism evidence="15">
    <name type="scientific">Drosophila rhopaloa</name>
    <name type="common">Fruit fly</name>
    <dbReference type="NCBI Taxonomy" id="1041015"/>
    <lineage>
        <taxon>Eukaryota</taxon>
        <taxon>Metazoa</taxon>
        <taxon>Ecdysozoa</taxon>
        <taxon>Arthropoda</taxon>
        <taxon>Hexapoda</taxon>
        <taxon>Insecta</taxon>
        <taxon>Pterygota</taxon>
        <taxon>Neoptera</taxon>
        <taxon>Endopterygota</taxon>
        <taxon>Diptera</taxon>
        <taxon>Brachycera</taxon>
        <taxon>Muscomorpha</taxon>
        <taxon>Ephydroidea</taxon>
        <taxon>Drosophilidae</taxon>
        <taxon>Drosophila</taxon>
        <taxon>Sophophora</taxon>
    </lineage>
</organism>
<evidence type="ECO:0000313" key="15">
    <source>
        <dbReference type="RefSeq" id="XP_016976390.1"/>
    </source>
</evidence>
<keyword evidence="5" id="KW-0378">Hydrolase</keyword>
<evidence type="ECO:0000313" key="13">
    <source>
        <dbReference type="EnsemblMetazoa" id="XP_016976390.1"/>
    </source>
</evidence>
<evidence type="ECO:0000256" key="1">
    <source>
        <dbReference type="ARBA" id="ARBA00004239"/>
    </source>
</evidence>